<dbReference type="EMBL" id="CAJHNJ030000080">
    <property type="protein sequence ID" value="CAG9134557.1"/>
    <property type="molecule type" value="Genomic_DNA"/>
</dbReference>
<reference evidence="2" key="1">
    <citation type="submission" date="2020-11" db="EMBL/GenBank/DDBJ databases">
        <authorList>
            <person name="Whiteford S."/>
        </authorList>
    </citation>
    <scope>NUCLEOTIDE SEQUENCE</scope>
</reference>
<dbReference type="AlphaFoldDB" id="A0A8S4G507"/>
<evidence type="ECO:0000313" key="2">
    <source>
        <dbReference type="EMBL" id="CAG9134557.1"/>
    </source>
</evidence>
<feature type="region of interest" description="Disordered" evidence="1">
    <location>
        <begin position="1"/>
        <end position="49"/>
    </location>
</feature>
<organism evidence="2 3">
    <name type="scientific">Plutella xylostella</name>
    <name type="common">Diamondback moth</name>
    <name type="synonym">Plutella maculipennis</name>
    <dbReference type="NCBI Taxonomy" id="51655"/>
    <lineage>
        <taxon>Eukaryota</taxon>
        <taxon>Metazoa</taxon>
        <taxon>Ecdysozoa</taxon>
        <taxon>Arthropoda</taxon>
        <taxon>Hexapoda</taxon>
        <taxon>Insecta</taxon>
        <taxon>Pterygota</taxon>
        <taxon>Neoptera</taxon>
        <taxon>Endopterygota</taxon>
        <taxon>Lepidoptera</taxon>
        <taxon>Glossata</taxon>
        <taxon>Ditrysia</taxon>
        <taxon>Yponomeutoidea</taxon>
        <taxon>Plutellidae</taxon>
        <taxon>Plutella</taxon>
    </lineage>
</organism>
<dbReference type="Proteomes" id="UP000653454">
    <property type="component" value="Unassembled WGS sequence"/>
</dbReference>
<name>A0A8S4G507_PLUXY</name>
<gene>
    <name evidence="2" type="ORF">PLXY2_LOCUS12801</name>
</gene>
<accession>A0A8S4G507</accession>
<proteinExistence type="predicted"/>
<protein>
    <submittedName>
        <fullName evidence="2">(diamondback moth) hypothetical protein</fullName>
    </submittedName>
</protein>
<keyword evidence="3" id="KW-1185">Reference proteome</keyword>
<sequence length="167" mass="18909">MFYRSDSEYESVVSLPHTSKSKTAVAAPNKRKNNSAEPQRTNKKKKTSGTSKLDIFGILDEAENLASRAAPDNYPISSSFVSRVANGSVRKSLINDGEFYVELKVYNTLDAKTSKPEERWKKALFNLKLLTEQDGEPWQALQKFVREAHSVFGDCEPVYYSEKIHIK</sequence>
<comment type="caution">
    <text evidence="2">The sequence shown here is derived from an EMBL/GenBank/DDBJ whole genome shotgun (WGS) entry which is preliminary data.</text>
</comment>
<evidence type="ECO:0000256" key="1">
    <source>
        <dbReference type="SAM" id="MobiDB-lite"/>
    </source>
</evidence>
<evidence type="ECO:0000313" key="3">
    <source>
        <dbReference type="Proteomes" id="UP000653454"/>
    </source>
</evidence>